<dbReference type="EMBL" id="WMBB01000007">
    <property type="protein sequence ID" value="MTE14432.1"/>
    <property type="molecule type" value="Genomic_DNA"/>
</dbReference>
<name>A0A6I3KWL8_9NOCA</name>
<protein>
    <submittedName>
        <fullName evidence="2">Phosphotransferase</fullName>
    </submittedName>
</protein>
<evidence type="ECO:0000259" key="1">
    <source>
        <dbReference type="Pfam" id="PF01636"/>
    </source>
</evidence>
<keyword evidence="3" id="KW-1185">Reference proteome</keyword>
<feature type="domain" description="Aminoglycoside phosphotransferase" evidence="1">
    <location>
        <begin position="25"/>
        <end position="281"/>
    </location>
</feature>
<dbReference type="Gene3D" id="3.30.200.20">
    <property type="entry name" value="Phosphorylase Kinase, domain 1"/>
    <property type="match status" value="1"/>
</dbReference>
<evidence type="ECO:0000313" key="3">
    <source>
        <dbReference type="Proteomes" id="UP000432464"/>
    </source>
</evidence>
<gene>
    <name evidence="2" type="ORF">GLP40_16885</name>
</gene>
<dbReference type="SUPFAM" id="SSF56112">
    <property type="entry name" value="Protein kinase-like (PK-like)"/>
    <property type="match status" value="1"/>
</dbReference>
<sequence>MTGDLAAGLARFLSEDIGRTVMISDIQPLSAGARRRNIAFDADLGGCVLRLVATLVPGSIQLLPVDVEAGVRELAREHGVPVPHVLAVCTDTGYVEEPFMLSERLDGETVPRRVLRLVQETGIGDLVGEQLGRAMALLHAIDPEKGSPDLPGSAEDDPAESFLREAESTVAHFLPDRPVFALALRWLTRHLPAPPDRLTLIHTDIRNGNLIVGPDGIEAILDWEGTQRFGDPMRDAAWPALRMWRFGVDDREFGGFTDRATFVRGYTAAGGDFDEDRFRWWKVACTLAWGTMLAAQAAAFLDGTVPSIVMAASGRRIPEIEWDLLMQIRPTGSR</sequence>
<accession>A0A6I3KWL8</accession>
<dbReference type="Gene3D" id="3.90.1200.10">
    <property type="match status" value="1"/>
</dbReference>
<dbReference type="GO" id="GO:0016740">
    <property type="term" value="F:transferase activity"/>
    <property type="evidence" value="ECO:0007669"/>
    <property type="project" value="UniProtKB-KW"/>
</dbReference>
<dbReference type="Proteomes" id="UP000432464">
    <property type="component" value="Unassembled WGS sequence"/>
</dbReference>
<organism evidence="2 3">
    <name type="scientific">Nocardia aurantiaca</name>
    <dbReference type="NCBI Taxonomy" id="2675850"/>
    <lineage>
        <taxon>Bacteria</taxon>
        <taxon>Bacillati</taxon>
        <taxon>Actinomycetota</taxon>
        <taxon>Actinomycetes</taxon>
        <taxon>Mycobacteriales</taxon>
        <taxon>Nocardiaceae</taxon>
        <taxon>Nocardia</taxon>
    </lineage>
</organism>
<dbReference type="InterPro" id="IPR011009">
    <property type="entry name" value="Kinase-like_dom_sf"/>
</dbReference>
<dbReference type="InterPro" id="IPR041726">
    <property type="entry name" value="ACAD10_11_N"/>
</dbReference>
<dbReference type="RefSeq" id="WP_154788868.1">
    <property type="nucleotide sequence ID" value="NZ_WMBB01000007.1"/>
</dbReference>
<dbReference type="Pfam" id="PF01636">
    <property type="entry name" value="APH"/>
    <property type="match status" value="1"/>
</dbReference>
<comment type="caution">
    <text evidence="2">The sequence shown here is derived from an EMBL/GenBank/DDBJ whole genome shotgun (WGS) entry which is preliminary data.</text>
</comment>
<dbReference type="InterPro" id="IPR002575">
    <property type="entry name" value="Aminoglycoside_PTrfase"/>
</dbReference>
<dbReference type="PANTHER" id="PTHR21310">
    <property type="entry name" value="AMINOGLYCOSIDE PHOSPHOTRANSFERASE-RELATED-RELATED"/>
    <property type="match status" value="1"/>
</dbReference>
<reference evidence="2 3" key="1">
    <citation type="submission" date="2019-11" db="EMBL/GenBank/DDBJ databases">
        <title>Nocardia sp. nov. CT2-14 isolated from soil.</title>
        <authorList>
            <person name="Kanchanasin P."/>
            <person name="Tanasupawat S."/>
            <person name="Yuki M."/>
            <person name="Kudo T."/>
        </authorList>
    </citation>
    <scope>NUCLEOTIDE SEQUENCE [LARGE SCALE GENOMIC DNA]</scope>
    <source>
        <strain evidence="2 3">CT2-14</strain>
    </source>
</reference>
<dbReference type="InterPro" id="IPR051678">
    <property type="entry name" value="AGP_Transferase"/>
</dbReference>
<dbReference type="AlphaFoldDB" id="A0A6I3KWL8"/>
<proteinExistence type="predicted"/>
<dbReference type="PANTHER" id="PTHR21310:SF57">
    <property type="entry name" value="BLR2944 PROTEIN"/>
    <property type="match status" value="1"/>
</dbReference>
<evidence type="ECO:0000313" key="2">
    <source>
        <dbReference type="EMBL" id="MTE14432.1"/>
    </source>
</evidence>
<dbReference type="CDD" id="cd05154">
    <property type="entry name" value="ACAD10_11_N-like"/>
    <property type="match status" value="1"/>
</dbReference>
<keyword evidence="2" id="KW-0808">Transferase</keyword>